<reference evidence="2" key="1">
    <citation type="journal article" date="2020" name="bioRxiv">
        <title>A rank-normalized archaeal taxonomy based on genome phylogeny resolves widespread incomplete and uneven classifications.</title>
        <authorList>
            <person name="Rinke C."/>
            <person name="Chuvochina M."/>
            <person name="Mussig A.J."/>
            <person name="Chaumeil P.-A."/>
            <person name="Waite D.W."/>
            <person name="Whitman W.B."/>
            <person name="Parks D.H."/>
            <person name="Hugenholtz P."/>
        </authorList>
    </citation>
    <scope>NUCLEOTIDE SEQUENCE [LARGE SCALE GENOMIC DNA]</scope>
</reference>
<organism evidence="1 2">
    <name type="scientific">Methanothermobacter thermautotrophicus</name>
    <name type="common">Methanobacterium thermoformicicum</name>
    <dbReference type="NCBI Taxonomy" id="145262"/>
    <lineage>
        <taxon>Archaea</taxon>
        <taxon>Methanobacteriati</taxon>
        <taxon>Methanobacteriota</taxon>
        <taxon>Methanomada group</taxon>
        <taxon>Methanobacteria</taxon>
        <taxon>Methanobacteriales</taxon>
        <taxon>Methanobacteriaceae</taxon>
        <taxon>Methanothermobacter</taxon>
    </lineage>
</organism>
<sequence length="695" mass="78934">MRKDIIYILLLLLITDLSIILDIPILRQSLPFIFFTLIPGYLLIGILRLRLEFIEASVIAASLSIFLLMITGLIINSFYPLIRRPLSLLPILLALNIILILLMIIYYFRGEEPIQFKTQGNLFPALSSLFFPILTVTGSYLMNKYSVNILLLLVLLSIPVYITLLEVFKKRIGPATYPVALFSISLSLLLMNGLPSNYLIGRDIHGEFVLFKMALMNRHWDMHLGSYNAYNACLSVTVLPVVYKVLLKVPAVYIFKFYYGFIGTLMALAVYLISERILKRSDYGFYAALLFIFQFSFIYILGWCRQLIALVFFAAAIMVLTGDMRRTHKKLLFVIFMVGTILSHYTTAYVFFFLAAITPLLVRVMKRFKVPDNSREFFAASLAVLFFVILFAWYAQATGAPFKSAVSFFTETIRSMSDFFAADMRNNSELAVVGIGISSLPNLLSTVVHDIILATIGVGALAVILKPEYRKGREYLAAVIICMVILVSFIALPFLSRGYGGTRLFTQLLVILAPLFIIGVDALTGFIRKERWRIPSVIVLLILLFSCTNYLNYHFYGIPYSYSYDGSGERHYETFIYDSEVAASRWLNYHYNEGSVIHGDALTFSRIIYGFNGIPKINPQFFNGTNNTESGDYIYLRYVNLHEGLVFLDTPSKPPVFNNGSLKIDNTKSIKLYGDLIDKRDLIYDNGGARFLWTI</sequence>
<dbReference type="AlphaFoldDB" id="A0A7J4MUW3"/>
<dbReference type="InterPro" id="IPR018701">
    <property type="entry name" value="DUF2206_membrane"/>
</dbReference>
<protein>
    <submittedName>
        <fullName evidence="1">DUF2206 domain-containing protein</fullName>
    </submittedName>
</protein>
<gene>
    <name evidence="1" type="ORF">HA285_02465</name>
</gene>
<dbReference type="Proteomes" id="UP000538031">
    <property type="component" value="Unassembled WGS sequence"/>
</dbReference>
<evidence type="ECO:0000313" key="1">
    <source>
        <dbReference type="EMBL" id="HIH64457.1"/>
    </source>
</evidence>
<name>A0A7J4MUW3_METTF</name>
<accession>A0A7J4MUW3</accession>
<evidence type="ECO:0000313" key="2">
    <source>
        <dbReference type="Proteomes" id="UP000538031"/>
    </source>
</evidence>
<dbReference type="EMBL" id="DUHT01000026">
    <property type="protein sequence ID" value="HIH64457.1"/>
    <property type="molecule type" value="Genomic_DNA"/>
</dbReference>
<comment type="caution">
    <text evidence="1">The sequence shown here is derived from an EMBL/GenBank/DDBJ whole genome shotgun (WGS) entry which is preliminary data.</text>
</comment>
<dbReference type="Pfam" id="PF09971">
    <property type="entry name" value="DUF2206"/>
    <property type="match status" value="1"/>
</dbReference>
<proteinExistence type="predicted"/>